<evidence type="ECO:0000259" key="1">
    <source>
        <dbReference type="Pfam" id="PF12697"/>
    </source>
</evidence>
<dbReference type="PRINTS" id="PR00111">
    <property type="entry name" value="ABHYDROLASE"/>
</dbReference>
<feature type="domain" description="AB hydrolase-1" evidence="1">
    <location>
        <begin position="39"/>
        <end position="268"/>
    </location>
</feature>
<name>A0A2R4K2K0_9BURK</name>
<accession>A0A2R4K2K0</accession>
<gene>
    <name evidence="2" type="primary">hpdG</name>
</gene>
<sequence length="285" mass="31600">MHSQGVSMNSPRHFDHLYVKGMDIELHLLSKGNRGGIPVIFLPGITSYSRSVMRMLDLMPDDYHSLALDIRGRGRSSWPKRGYRLADYVGDLLDVLNALADNPVSPVLVGHSMGARIAAAFAARHSSLVSGLVLIDPPVNGPGQRQVYPNALSMFLQQKAAADLNDMASFRSYLPSFSDAALEERADEYRNCSQQALIESYESLLREPFQIHVKAVTCPMLLLAAEHGDTIRETEFASLKALNERLRGVRVPGVGHMIYKDAPEETARHIVEFVGEHARRPVGER</sequence>
<evidence type="ECO:0000313" key="2">
    <source>
        <dbReference type="EMBL" id="AVV48101.1"/>
    </source>
</evidence>
<dbReference type="EMBL" id="MF957200">
    <property type="protein sequence ID" value="AVV48101.1"/>
    <property type="molecule type" value="Genomic_DNA"/>
</dbReference>
<dbReference type="InterPro" id="IPR029058">
    <property type="entry name" value="AB_hydrolase_fold"/>
</dbReference>
<dbReference type="AlphaFoldDB" id="A0A2R4K2K0"/>
<dbReference type="InterPro" id="IPR000073">
    <property type="entry name" value="AB_hydrolase_1"/>
</dbReference>
<dbReference type="PANTHER" id="PTHR43798">
    <property type="entry name" value="MONOACYLGLYCEROL LIPASE"/>
    <property type="match status" value="1"/>
</dbReference>
<protein>
    <submittedName>
        <fullName evidence="2">HpdG</fullName>
    </submittedName>
</protein>
<reference evidence="2" key="1">
    <citation type="journal article" date="2018" name="Appl. Environ. Microbiol.">
        <title>Catabolism of 2-hydroxypyridine by Burkholderia sp. MAK1: a five-gene cluster encoded 2-hydroxypyridine 5-monooxygenase HpdABCDE catalyses the first step of biodegradation.</title>
        <authorList>
            <person name="Petkevicius V."/>
            <person name="Vaitekunas J."/>
            <person name="Stankeviciute J."/>
            <person name="Gasparaviciute R."/>
            <person name="Meskys R."/>
        </authorList>
    </citation>
    <scope>NUCLEOTIDE SEQUENCE</scope>
    <source>
        <strain evidence="2">MAK1</strain>
    </source>
</reference>
<organism evidence="2">
    <name type="scientific">Burkholderia sp. MAK1</name>
    <dbReference type="NCBI Taxonomy" id="1765374"/>
    <lineage>
        <taxon>Bacteria</taxon>
        <taxon>Pseudomonadati</taxon>
        <taxon>Pseudomonadota</taxon>
        <taxon>Betaproteobacteria</taxon>
        <taxon>Burkholderiales</taxon>
        <taxon>Burkholderiaceae</taxon>
        <taxon>Burkholderia</taxon>
    </lineage>
</organism>
<dbReference type="GO" id="GO:0016020">
    <property type="term" value="C:membrane"/>
    <property type="evidence" value="ECO:0007669"/>
    <property type="project" value="TreeGrafter"/>
</dbReference>
<dbReference type="InterPro" id="IPR050266">
    <property type="entry name" value="AB_hydrolase_sf"/>
</dbReference>
<dbReference type="SUPFAM" id="SSF53474">
    <property type="entry name" value="alpha/beta-Hydrolases"/>
    <property type="match status" value="1"/>
</dbReference>
<dbReference type="PANTHER" id="PTHR43798:SF33">
    <property type="entry name" value="HYDROLASE, PUTATIVE (AFU_ORTHOLOGUE AFUA_2G14860)-RELATED"/>
    <property type="match status" value="1"/>
</dbReference>
<dbReference type="Gene3D" id="3.40.50.1820">
    <property type="entry name" value="alpha/beta hydrolase"/>
    <property type="match status" value="1"/>
</dbReference>
<proteinExistence type="predicted"/>
<dbReference type="Pfam" id="PF12697">
    <property type="entry name" value="Abhydrolase_6"/>
    <property type="match status" value="1"/>
</dbReference>